<feature type="coiled-coil region" evidence="1">
    <location>
        <begin position="55"/>
        <end position="82"/>
    </location>
</feature>
<name>A0ABV0J7G5_9CYAN</name>
<feature type="transmembrane region" description="Helical" evidence="2">
    <location>
        <begin position="6"/>
        <end position="24"/>
    </location>
</feature>
<accession>A0ABV0J7G5</accession>
<comment type="caution">
    <text evidence="3">The sequence shown here is derived from an EMBL/GenBank/DDBJ whole genome shotgun (WGS) entry which is preliminary data.</text>
</comment>
<evidence type="ECO:0000256" key="1">
    <source>
        <dbReference type="SAM" id="Coils"/>
    </source>
</evidence>
<keyword evidence="2" id="KW-0472">Membrane</keyword>
<keyword evidence="1" id="KW-0175">Coiled coil</keyword>
<proteinExistence type="predicted"/>
<reference evidence="3 4" key="1">
    <citation type="submission" date="2022-04" db="EMBL/GenBank/DDBJ databases">
        <title>Positive selection, recombination, and allopatry shape intraspecific diversity of widespread and dominant cyanobacteria.</title>
        <authorList>
            <person name="Wei J."/>
            <person name="Shu W."/>
            <person name="Hu C."/>
        </authorList>
    </citation>
    <scope>NUCLEOTIDE SEQUENCE [LARGE SCALE GENOMIC DNA]</scope>
    <source>
        <strain evidence="3 4">GB2-A4</strain>
    </source>
</reference>
<dbReference type="EMBL" id="JAMPKM010000005">
    <property type="protein sequence ID" value="MEP0817717.1"/>
    <property type="molecule type" value="Genomic_DNA"/>
</dbReference>
<evidence type="ECO:0000313" key="4">
    <source>
        <dbReference type="Proteomes" id="UP001464891"/>
    </source>
</evidence>
<protein>
    <submittedName>
        <fullName evidence="3">Uncharacterized protein</fullName>
    </submittedName>
</protein>
<keyword evidence="2" id="KW-1133">Transmembrane helix</keyword>
<organism evidence="3 4">
    <name type="scientific">Trichocoleus desertorum GB2-A4</name>
    <dbReference type="NCBI Taxonomy" id="2933944"/>
    <lineage>
        <taxon>Bacteria</taxon>
        <taxon>Bacillati</taxon>
        <taxon>Cyanobacteriota</taxon>
        <taxon>Cyanophyceae</taxon>
        <taxon>Leptolyngbyales</taxon>
        <taxon>Trichocoleusaceae</taxon>
        <taxon>Trichocoleus</taxon>
    </lineage>
</organism>
<sequence>MVITVVVINLLISCFCFYAAWQIWKLRRTLAQVANALTASERSTHSVLYGAPTGILQGQRGVNQLRQQYQKLELQLQKVQQVLGLISLGQGVWRQQVRRSQRPRIPKKRF</sequence>
<gene>
    <name evidence="3" type="ORF">NC998_11470</name>
</gene>
<evidence type="ECO:0000313" key="3">
    <source>
        <dbReference type="EMBL" id="MEP0817717.1"/>
    </source>
</evidence>
<dbReference type="RefSeq" id="WP_190436151.1">
    <property type="nucleotide sequence ID" value="NZ_JAMPKM010000005.1"/>
</dbReference>
<keyword evidence="4" id="KW-1185">Reference proteome</keyword>
<keyword evidence="2" id="KW-0812">Transmembrane</keyword>
<evidence type="ECO:0000256" key="2">
    <source>
        <dbReference type="SAM" id="Phobius"/>
    </source>
</evidence>
<dbReference type="Proteomes" id="UP001464891">
    <property type="component" value="Unassembled WGS sequence"/>
</dbReference>